<dbReference type="Proteomes" id="UP001059824">
    <property type="component" value="Chromosome"/>
</dbReference>
<dbReference type="InterPro" id="IPR001509">
    <property type="entry name" value="Epimerase_deHydtase"/>
</dbReference>
<keyword evidence="3" id="KW-1185">Reference proteome</keyword>
<proteinExistence type="predicted"/>
<name>A0A857MN86_9BACT</name>
<evidence type="ECO:0000259" key="1">
    <source>
        <dbReference type="Pfam" id="PF01370"/>
    </source>
</evidence>
<dbReference type="Pfam" id="PF01370">
    <property type="entry name" value="Epimerase"/>
    <property type="match status" value="1"/>
</dbReference>
<dbReference type="InterPro" id="IPR050177">
    <property type="entry name" value="Lipid_A_modif_metabolic_enz"/>
</dbReference>
<dbReference type="AlphaFoldDB" id="A0A857MN86"/>
<reference evidence="2" key="1">
    <citation type="journal article" date="2021" name="Nat. Microbiol.">
        <title>Cocultivation of an ultrasmall environmental parasitic bacterium with lytic ability against bacteria associated with wastewater foams.</title>
        <authorList>
            <person name="Batinovic S."/>
            <person name="Rose J.J.A."/>
            <person name="Ratcliffe J."/>
            <person name="Seviour R.J."/>
            <person name="Petrovski S."/>
        </authorList>
    </citation>
    <scope>NUCLEOTIDE SEQUENCE</scope>
    <source>
        <strain evidence="2">JR1</strain>
    </source>
</reference>
<evidence type="ECO:0000313" key="2">
    <source>
        <dbReference type="EMBL" id="QHN43325.1"/>
    </source>
</evidence>
<dbReference type="EMBL" id="CP045921">
    <property type="protein sequence ID" value="QHN43325.1"/>
    <property type="molecule type" value="Genomic_DNA"/>
</dbReference>
<sequence length="347" mass="39865">MKKKTILITGGAGFFGSLLKKELLDKDYTVVSVDIEKDTFTHPHFTAYQGDIRDMELLEKIATQYKFDAIFHVAAMLAHAVKDKQFLWESNVDGTRNVAELAKKFGIERVVFTSSNCLWGESFDRPVLETDEPNPVEIYGRSKLEGENILNEYTDDFHAIMFRCPTIIDAGRLGLLAILFEFIDEDRKVWVVGGGKNRYQFIYAQDLVDAFVKSLSYSKSNIFNIGSDDVPTFGEAYEYVIKQTDSKARVANFPRWIAIPAMQVAYFLRLSPLGPYQYKMIAESFVFDTSRIKKELGWKPTLTNSEMLQRAYAYYHKNRKEIENRKDVSAHNQAAKMGVIRLLKWMS</sequence>
<dbReference type="Gene3D" id="3.40.50.720">
    <property type="entry name" value="NAD(P)-binding Rossmann-like Domain"/>
    <property type="match status" value="1"/>
</dbReference>
<evidence type="ECO:0000313" key="3">
    <source>
        <dbReference type="Proteomes" id="UP001059824"/>
    </source>
</evidence>
<feature type="domain" description="NAD-dependent epimerase/dehydratase" evidence="1">
    <location>
        <begin position="6"/>
        <end position="226"/>
    </location>
</feature>
<dbReference type="RefSeq" id="WP_260763390.1">
    <property type="nucleotide sequence ID" value="NZ_CP045921.1"/>
</dbReference>
<dbReference type="PANTHER" id="PTHR43245">
    <property type="entry name" value="BIFUNCTIONAL POLYMYXIN RESISTANCE PROTEIN ARNA"/>
    <property type="match status" value="1"/>
</dbReference>
<organism evidence="2 3">
    <name type="scientific">Candidatus Mycosynbacter amalyticus</name>
    <dbReference type="NCBI Taxonomy" id="2665156"/>
    <lineage>
        <taxon>Bacteria</taxon>
        <taxon>Candidatus Saccharimonadota</taxon>
        <taxon>Candidatus Saccharimonadota incertae sedis</taxon>
        <taxon>Candidatus Mycosynbacter</taxon>
    </lineage>
</organism>
<dbReference type="SUPFAM" id="SSF51735">
    <property type="entry name" value="NAD(P)-binding Rossmann-fold domains"/>
    <property type="match status" value="1"/>
</dbReference>
<dbReference type="InterPro" id="IPR036291">
    <property type="entry name" value="NAD(P)-bd_dom_sf"/>
</dbReference>
<protein>
    <submittedName>
        <fullName evidence="2">NAD-dependent epimerase/dehydratase family protein</fullName>
    </submittedName>
</protein>
<dbReference type="KEGG" id="mama:GII36_05765"/>
<gene>
    <name evidence="2" type="ORF">GII36_05765</name>
</gene>
<accession>A0A857MN86</accession>